<dbReference type="EMBL" id="JAUKVY010000009">
    <property type="protein sequence ID" value="MDO1533557.1"/>
    <property type="molecule type" value="Genomic_DNA"/>
</dbReference>
<reference evidence="2" key="1">
    <citation type="submission" date="2023-06" db="EMBL/GenBank/DDBJ databases">
        <authorList>
            <person name="Jiang Y."/>
            <person name="Liu Q."/>
        </authorList>
    </citation>
    <scope>NUCLEOTIDE SEQUENCE</scope>
    <source>
        <strain evidence="2">CGMCC 1.12090</strain>
    </source>
</reference>
<organism evidence="2 3">
    <name type="scientific">Variovorax ginsengisoli</name>
    <dbReference type="NCBI Taxonomy" id="363844"/>
    <lineage>
        <taxon>Bacteria</taxon>
        <taxon>Pseudomonadati</taxon>
        <taxon>Pseudomonadota</taxon>
        <taxon>Betaproteobacteria</taxon>
        <taxon>Burkholderiales</taxon>
        <taxon>Comamonadaceae</taxon>
        <taxon>Variovorax</taxon>
    </lineage>
</organism>
<feature type="chain" id="PRO_5045919182" evidence="1">
    <location>
        <begin position="22"/>
        <end position="99"/>
    </location>
</feature>
<name>A0ABT8S6E5_9BURK</name>
<feature type="signal peptide" evidence="1">
    <location>
        <begin position="1"/>
        <end position="21"/>
    </location>
</feature>
<accession>A0ABT8S6E5</accession>
<comment type="caution">
    <text evidence="2">The sequence shown here is derived from an EMBL/GenBank/DDBJ whole genome shotgun (WGS) entry which is preliminary data.</text>
</comment>
<dbReference type="RefSeq" id="WP_301810308.1">
    <property type="nucleotide sequence ID" value="NZ_JAUJZH010000009.1"/>
</dbReference>
<evidence type="ECO:0000313" key="2">
    <source>
        <dbReference type="EMBL" id="MDO1533557.1"/>
    </source>
</evidence>
<keyword evidence="1" id="KW-0732">Signal</keyword>
<evidence type="ECO:0000313" key="3">
    <source>
        <dbReference type="Proteomes" id="UP001169027"/>
    </source>
</evidence>
<sequence>MSKSVAVMVAGLPAVGRLAFAAVVAVSLSGLARAQGDGGSQTACELQYSTCKQTARADYQFCRNASEKNCRQRLNRSLQSCRSSQSRCANSTAGIQFSG</sequence>
<gene>
    <name evidence="2" type="ORF">Q2T77_14770</name>
</gene>
<protein>
    <submittedName>
        <fullName evidence="2">Uncharacterized protein</fullName>
    </submittedName>
</protein>
<proteinExistence type="predicted"/>
<evidence type="ECO:0000256" key="1">
    <source>
        <dbReference type="SAM" id="SignalP"/>
    </source>
</evidence>
<dbReference type="Proteomes" id="UP001169027">
    <property type="component" value="Unassembled WGS sequence"/>
</dbReference>
<keyword evidence="3" id="KW-1185">Reference proteome</keyword>